<feature type="coiled-coil region" evidence="3">
    <location>
        <begin position="28"/>
        <end position="68"/>
    </location>
</feature>
<evidence type="ECO:0000313" key="6">
    <source>
        <dbReference type="EMBL" id="KAF5184106.1"/>
    </source>
</evidence>
<feature type="domain" description="Splicing factor Cactin C-terminal" evidence="4">
    <location>
        <begin position="336"/>
        <end position="460"/>
    </location>
</feature>
<dbReference type="OrthoDB" id="265955at2759"/>
<evidence type="ECO:0000313" key="7">
    <source>
        <dbReference type="Proteomes" id="UP000554482"/>
    </source>
</evidence>
<evidence type="ECO:0000256" key="2">
    <source>
        <dbReference type="ARBA" id="ARBA00034534"/>
    </source>
</evidence>
<sequence length="460" mass="54450">MGKYTSRSSKKQEEKKHNIFVWNKKKVSFDLKSEKRKQRERLKELERLRNRRLEIANQKTKLEEDKRQAMSYQFQHNWENIQEDDQRFLYQQNLLRSDIRLRQGRPKPIDLLRKHLHYSGSDVDGVGSPAYVVFKGLSLKDLEELRSEIRLNLDFDTAIPTSTLFWQSLLFLCDWEISQLQAATDNDSLQQKQKSKLELPSSVKEDVEELLKGKTYKELDDLLSQTESQLLSGNAKVVEFWEALPTRLHIYKARACLNEIQVKLLSNVEPSSTANNIIQQESADNGNVIDMPYEVLERKHFADQQYRLQDLTMGKNNAFIASDVEVVNLDSQVYYWSDKYHPRKPKYLNRVLTGYEWNKYNRTHYDHDSPPPKTVQGYRINIMYPDLMDKSKTPQFIIEKDRNNAETCIIRFCAGPPYEDIAFRIVNKEWRTSKKDGFKCTFEAGILRLHFNLQRYPYRR</sequence>
<keyword evidence="7" id="KW-1185">Reference proteome</keyword>
<dbReference type="InterPro" id="IPR019134">
    <property type="entry name" value="Cactin_C"/>
</dbReference>
<accession>A0A7J6VG70</accession>
<evidence type="ECO:0000259" key="4">
    <source>
        <dbReference type="Pfam" id="PF09732"/>
    </source>
</evidence>
<dbReference type="SMART" id="SM01050">
    <property type="entry name" value="CactinC_cactus"/>
    <property type="match status" value="1"/>
</dbReference>
<organism evidence="6 7">
    <name type="scientific">Thalictrum thalictroides</name>
    <name type="common">Rue-anemone</name>
    <name type="synonym">Anemone thalictroides</name>
    <dbReference type="NCBI Taxonomy" id="46969"/>
    <lineage>
        <taxon>Eukaryota</taxon>
        <taxon>Viridiplantae</taxon>
        <taxon>Streptophyta</taxon>
        <taxon>Embryophyta</taxon>
        <taxon>Tracheophyta</taxon>
        <taxon>Spermatophyta</taxon>
        <taxon>Magnoliopsida</taxon>
        <taxon>Ranunculales</taxon>
        <taxon>Ranunculaceae</taxon>
        <taxon>Thalictroideae</taxon>
        <taxon>Thalictrum</taxon>
    </lineage>
</organism>
<dbReference type="EMBL" id="JABWDY010032567">
    <property type="protein sequence ID" value="KAF5184106.1"/>
    <property type="molecule type" value="Genomic_DNA"/>
</dbReference>
<dbReference type="Pfam" id="PF09732">
    <property type="entry name" value="CactinC_cactus"/>
    <property type="match status" value="1"/>
</dbReference>
<protein>
    <recommendedName>
        <fullName evidence="2">Splicing factor Cactin</fullName>
    </recommendedName>
</protein>
<comment type="caution">
    <text evidence="6">The sequence shown here is derived from an EMBL/GenBank/DDBJ whole genome shotgun (WGS) entry which is preliminary data.</text>
</comment>
<gene>
    <name evidence="6" type="ORF">FRX31_026307</name>
</gene>
<dbReference type="PANTHER" id="PTHR21737:SF18">
    <property type="entry name" value="SPLICING FACTOR CACTIN"/>
    <property type="match status" value="1"/>
</dbReference>
<dbReference type="Pfam" id="PF10312">
    <property type="entry name" value="Cactin_mid"/>
    <property type="match status" value="1"/>
</dbReference>
<dbReference type="GO" id="GO:0005737">
    <property type="term" value="C:cytoplasm"/>
    <property type="evidence" value="ECO:0007669"/>
    <property type="project" value="TreeGrafter"/>
</dbReference>
<dbReference type="Proteomes" id="UP000554482">
    <property type="component" value="Unassembled WGS sequence"/>
</dbReference>
<proteinExistence type="inferred from homology"/>
<reference evidence="6 7" key="1">
    <citation type="submission" date="2020-06" db="EMBL/GenBank/DDBJ databases">
        <title>Transcriptomic and genomic resources for Thalictrum thalictroides and T. hernandezii: Facilitating candidate gene discovery in an emerging model plant lineage.</title>
        <authorList>
            <person name="Arias T."/>
            <person name="Riano-Pachon D.M."/>
            <person name="Di Stilio V.S."/>
        </authorList>
    </citation>
    <scope>NUCLEOTIDE SEQUENCE [LARGE SCALE GENOMIC DNA]</scope>
    <source>
        <strain evidence="7">cv. WT478/WT964</strain>
        <tissue evidence="6">Leaves</tissue>
    </source>
</reference>
<evidence type="ECO:0000256" key="3">
    <source>
        <dbReference type="SAM" id="Coils"/>
    </source>
</evidence>
<evidence type="ECO:0000256" key="1">
    <source>
        <dbReference type="ARBA" id="ARBA00006895"/>
    </source>
</evidence>
<dbReference type="InterPro" id="IPR018816">
    <property type="entry name" value="Cactin_central"/>
</dbReference>
<dbReference type="GO" id="GO:0045292">
    <property type="term" value="P:mRNA cis splicing, via spliceosome"/>
    <property type="evidence" value="ECO:0007669"/>
    <property type="project" value="TreeGrafter"/>
</dbReference>
<dbReference type="PANTHER" id="PTHR21737">
    <property type="entry name" value="POLYGLUTAMINE BINDING PROTEIN 1/MARVEL MEMBRANE-ASSOCIATING DOMAIN CONTAINING 3"/>
    <property type="match status" value="1"/>
</dbReference>
<dbReference type="GO" id="GO:0005681">
    <property type="term" value="C:spliceosomal complex"/>
    <property type="evidence" value="ECO:0007669"/>
    <property type="project" value="TreeGrafter"/>
</dbReference>
<evidence type="ECO:0000259" key="5">
    <source>
        <dbReference type="Pfam" id="PF10312"/>
    </source>
</evidence>
<feature type="domain" description="Splicing factor cactin central" evidence="5">
    <location>
        <begin position="76"/>
        <end position="260"/>
    </location>
</feature>
<keyword evidence="3" id="KW-0175">Coiled coil</keyword>
<dbReference type="AlphaFoldDB" id="A0A7J6VG70"/>
<name>A0A7J6VG70_THATH</name>
<comment type="similarity">
    <text evidence="1">Belongs to the CACTIN family.</text>
</comment>